<evidence type="ECO:0000259" key="7">
    <source>
        <dbReference type="PROSITE" id="PS50991"/>
    </source>
</evidence>
<gene>
    <name evidence="8" type="ORF">ACLA_065820</name>
</gene>
<evidence type="ECO:0000256" key="4">
    <source>
        <dbReference type="ARBA" id="ARBA00022723"/>
    </source>
</evidence>
<dbReference type="InterPro" id="IPR043594">
    <property type="entry name" value="HMGL"/>
</dbReference>
<dbReference type="GO" id="GO:0046872">
    <property type="term" value="F:metal ion binding"/>
    <property type="evidence" value="ECO:0007669"/>
    <property type="project" value="UniProtKB-KW"/>
</dbReference>
<dbReference type="OMA" id="GVANVWE"/>
<evidence type="ECO:0000256" key="2">
    <source>
        <dbReference type="ARBA" id="ARBA00009405"/>
    </source>
</evidence>
<dbReference type="EMBL" id="DS027053">
    <property type="protein sequence ID" value="EAW10948.1"/>
    <property type="molecule type" value="Genomic_DNA"/>
</dbReference>
<dbReference type="KEGG" id="act:ACLA_065820"/>
<organism evidence="8 9">
    <name type="scientific">Aspergillus clavatus (strain ATCC 1007 / CBS 513.65 / DSM 816 / NCTC 3887 / NRRL 1 / QM 1276 / 107)</name>
    <dbReference type="NCBI Taxonomy" id="344612"/>
    <lineage>
        <taxon>Eukaryota</taxon>
        <taxon>Fungi</taxon>
        <taxon>Dikarya</taxon>
        <taxon>Ascomycota</taxon>
        <taxon>Pezizomycotina</taxon>
        <taxon>Eurotiomycetes</taxon>
        <taxon>Eurotiomycetidae</taxon>
        <taxon>Eurotiales</taxon>
        <taxon>Aspergillaceae</taxon>
        <taxon>Aspergillus</taxon>
        <taxon>Aspergillus subgen. Fumigati</taxon>
    </lineage>
</organism>
<accession>A1CG68</accession>
<dbReference type="Proteomes" id="UP000006701">
    <property type="component" value="Unassembled WGS sequence"/>
</dbReference>
<proteinExistence type="inferred from homology"/>
<evidence type="ECO:0000313" key="8">
    <source>
        <dbReference type="EMBL" id="EAW10948.1"/>
    </source>
</evidence>
<dbReference type="FunFam" id="3.20.20.70:FF:000201">
    <property type="entry name" value="Hydroxymethylglutaryl-CoA lyase"/>
    <property type="match status" value="1"/>
</dbReference>
<dbReference type="Pfam" id="PF00682">
    <property type="entry name" value="HMGL-like"/>
    <property type="match status" value="1"/>
</dbReference>
<dbReference type="PROSITE" id="PS50991">
    <property type="entry name" value="PYR_CT"/>
    <property type="match status" value="1"/>
</dbReference>
<dbReference type="NCBIfam" id="NF004283">
    <property type="entry name" value="PRK05692.1"/>
    <property type="match status" value="1"/>
</dbReference>
<evidence type="ECO:0000313" key="9">
    <source>
        <dbReference type="Proteomes" id="UP000006701"/>
    </source>
</evidence>
<dbReference type="OrthoDB" id="10253869at2759"/>
<reference evidence="8 9" key="1">
    <citation type="journal article" date="2008" name="PLoS Genet.">
        <title>Genomic islands in the pathogenic filamentous fungus Aspergillus fumigatus.</title>
        <authorList>
            <person name="Fedorova N.D."/>
            <person name="Khaldi N."/>
            <person name="Joardar V.S."/>
            <person name="Maiti R."/>
            <person name="Amedeo P."/>
            <person name="Anderson M.J."/>
            <person name="Crabtree J."/>
            <person name="Silva J.C."/>
            <person name="Badger J.H."/>
            <person name="Albarraq A."/>
            <person name="Angiuoli S."/>
            <person name="Bussey H."/>
            <person name="Bowyer P."/>
            <person name="Cotty P.J."/>
            <person name="Dyer P.S."/>
            <person name="Egan A."/>
            <person name="Galens K."/>
            <person name="Fraser-Liggett C.M."/>
            <person name="Haas B.J."/>
            <person name="Inman J.M."/>
            <person name="Kent R."/>
            <person name="Lemieux S."/>
            <person name="Malavazi I."/>
            <person name="Orvis J."/>
            <person name="Roemer T."/>
            <person name="Ronning C.M."/>
            <person name="Sundaram J.P."/>
            <person name="Sutton G."/>
            <person name="Turner G."/>
            <person name="Venter J.C."/>
            <person name="White O.R."/>
            <person name="Whitty B.R."/>
            <person name="Youngman P."/>
            <person name="Wolfe K.H."/>
            <person name="Goldman G.H."/>
            <person name="Wortman J.R."/>
            <person name="Jiang B."/>
            <person name="Denning D.W."/>
            <person name="Nierman W.C."/>
        </authorList>
    </citation>
    <scope>NUCLEOTIDE SEQUENCE [LARGE SCALE GENOMIC DNA]</scope>
    <source>
        <strain evidence="9">ATCC 1007 / CBS 513.65 / DSM 816 / NCTC 3887 / NRRL 1</strain>
    </source>
</reference>
<dbReference type="UniPathway" id="UPA00896">
    <property type="reaction ID" value="UER00863"/>
</dbReference>
<dbReference type="CDD" id="cd07938">
    <property type="entry name" value="DRE_TIM_HMGL"/>
    <property type="match status" value="1"/>
</dbReference>
<dbReference type="SUPFAM" id="SSF51569">
    <property type="entry name" value="Aldolase"/>
    <property type="match status" value="1"/>
</dbReference>
<dbReference type="RefSeq" id="XP_001272374.1">
    <property type="nucleotide sequence ID" value="XM_001272373.1"/>
</dbReference>
<dbReference type="PANTHER" id="PTHR42738:SF17">
    <property type="entry name" value="HYDROXYMETHYLGLUTARYL-COA LYASE"/>
    <property type="match status" value="1"/>
</dbReference>
<comment type="catalytic activity">
    <reaction evidence="6">
        <text>(3S)-3-hydroxy-3-methylglutaryl-CoA = acetoacetate + acetyl-CoA</text>
        <dbReference type="Rhea" id="RHEA:24404"/>
        <dbReference type="ChEBI" id="CHEBI:13705"/>
        <dbReference type="ChEBI" id="CHEBI:43074"/>
        <dbReference type="ChEBI" id="CHEBI:57288"/>
        <dbReference type="EC" id="4.1.3.4"/>
    </reaction>
</comment>
<dbReference type="Gene3D" id="3.20.20.70">
    <property type="entry name" value="Aldolase class I"/>
    <property type="match status" value="1"/>
</dbReference>
<evidence type="ECO:0000256" key="3">
    <source>
        <dbReference type="ARBA" id="ARBA00012910"/>
    </source>
</evidence>
<evidence type="ECO:0000256" key="6">
    <source>
        <dbReference type="ARBA" id="ARBA00049877"/>
    </source>
</evidence>
<name>A1CG68_ASPCL</name>
<feature type="domain" description="Pyruvate carboxyltransferase" evidence="7">
    <location>
        <begin position="7"/>
        <end position="280"/>
    </location>
</feature>
<dbReference type="GO" id="GO:0006552">
    <property type="term" value="P:L-leucine catabolic process"/>
    <property type="evidence" value="ECO:0007669"/>
    <property type="project" value="TreeGrafter"/>
</dbReference>
<dbReference type="GO" id="GO:0004419">
    <property type="term" value="F:hydroxymethylglutaryl-CoA lyase activity"/>
    <property type="evidence" value="ECO:0007669"/>
    <property type="project" value="UniProtKB-EC"/>
</dbReference>
<comment type="pathway">
    <text evidence="1">Metabolic intermediate metabolism; (S)-3-hydroxy-3-methylglutaryl-CoA degradation; acetoacetate from (S)-3-hydroxy-3-methylglutaryl-CoA: step 1/1.</text>
</comment>
<dbReference type="GO" id="GO:0046951">
    <property type="term" value="P:ketone body biosynthetic process"/>
    <property type="evidence" value="ECO:0007669"/>
    <property type="project" value="TreeGrafter"/>
</dbReference>
<dbReference type="PANTHER" id="PTHR42738">
    <property type="entry name" value="HYDROXYMETHYLGLUTARYL-COA LYASE"/>
    <property type="match status" value="1"/>
</dbReference>
<dbReference type="InterPro" id="IPR013785">
    <property type="entry name" value="Aldolase_TIM"/>
</dbReference>
<dbReference type="VEuPathDB" id="FungiDB:ACLA_065820"/>
<comment type="similarity">
    <text evidence="2">Belongs to the HMG-CoA lyase family.</text>
</comment>
<dbReference type="HOGENOM" id="CLU_022138_3_0_1"/>
<evidence type="ECO:0000256" key="5">
    <source>
        <dbReference type="ARBA" id="ARBA00023239"/>
    </source>
</evidence>
<dbReference type="InterPro" id="IPR000891">
    <property type="entry name" value="PYR_CT"/>
</dbReference>
<keyword evidence="4" id="KW-0479">Metal-binding</keyword>
<dbReference type="GeneID" id="4704707"/>
<sequence>MTIPNTVRIVEVGPRDGLQNIQDQIPTETKLELIRRLQATGLRSIELTSAVSPRAIPQLADCRTILDDPHIRQMQHDAGLRLPVLVPNLKGLETALAHGATEVAVVVSATEGFSQANIKCSVAEGLERARNVAEKARDAGLAVRGYVSCIFADPVDGRTDRAAVRRCTRELLAMGCYEVSLGDTLGVGEAEQVRGLIADLCAGGIPVERLAGHFHDTYGQAVGNVWAAYGCGVRVFDSSVGGLGGCPYAPGAKGNAATEDLVDLFESAGVYTGVDLGKVVETGVWISRRLARGMASRVGAALAVQHGLLARGQPGGDGGLWTSADAQAVEIQRWFDGMGVEVEESHGVSAF</sequence>
<dbReference type="EC" id="4.1.3.4" evidence="3"/>
<keyword evidence="5 8" id="KW-0456">Lyase</keyword>
<evidence type="ECO:0000256" key="1">
    <source>
        <dbReference type="ARBA" id="ARBA00005143"/>
    </source>
</evidence>
<dbReference type="AlphaFoldDB" id="A1CG68"/>
<protein>
    <recommendedName>
        <fullName evidence="3">hydroxymethylglutaryl-CoA lyase</fullName>
        <ecNumber evidence="3">4.1.3.4</ecNumber>
    </recommendedName>
</protein>
<keyword evidence="9" id="KW-1185">Reference proteome</keyword>
<dbReference type="STRING" id="344612.A1CG68"/>
<dbReference type="eggNOG" id="KOG2368">
    <property type="taxonomic scope" value="Eukaryota"/>
</dbReference>